<comment type="caution">
    <text evidence="2">The sequence shown here is derived from an EMBL/GenBank/DDBJ whole genome shotgun (WGS) entry which is preliminary data.</text>
</comment>
<keyword evidence="1" id="KW-0812">Transmembrane</keyword>
<keyword evidence="3" id="KW-1185">Reference proteome</keyword>
<accession>A0ABP9N165</accession>
<dbReference type="EMBL" id="BAABHY010000001">
    <property type="protein sequence ID" value="GAA5104854.1"/>
    <property type="molecule type" value="Genomic_DNA"/>
</dbReference>
<feature type="transmembrane region" description="Helical" evidence="1">
    <location>
        <begin position="64"/>
        <end position="82"/>
    </location>
</feature>
<keyword evidence="1" id="KW-1133">Transmembrane helix</keyword>
<organism evidence="2 3">
    <name type="scientific">Orbus sasakiae</name>
    <dbReference type="NCBI Taxonomy" id="1078475"/>
    <lineage>
        <taxon>Bacteria</taxon>
        <taxon>Pseudomonadati</taxon>
        <taxon>Pseudomonadota</taxon>
        <taxon>Gammaproteobacteria</taxon>
        <taxon>Orbales</taxon>
        <taxon>Orbaceae</taxon>
        <taxon>Orbus</taxon>
    </lineage>
</organism>
<keyword evidence="1" id="KW-0472">Membrane</keyword>
<proteinExistence type="predicted"/>
<protein>
    <recommendedName>
        <fullName evidence="4">C2H2-type domain-containing protein</fullName>
    </recommendedName>
</protein>
<evidence type="ECO:0000256" key="1">
    <source>
        <dbReference type="SAM" id="Phobius"/>
    </source>
</evidence>
<name>A0ABP9N165_9GAMM</name>
<dbReference type="InterPro" id="IPR010994">
    <property type="entry name" value="RuvA_2-like"/>
</dbReference>
<dbReference type="RefSeq" id="WP_345488029.1">
    <property type="nucleotide sequence ID" value="NZ_BAABHY010000001.1"/>
</dbReference>
<evidence type="ECO:0000313" key="2">
    <source>
        <dbReference type="EMBL" id="GAA5104854.1"/>
    </source>
</evidence>
<evidence type="ECO:0008006" key="4">
    <source>
        <dbReference type="Google" id="ProtNLM"/>
    </source>
</evidence>
<gene>
    <name evidence="2" type="ORF">GCM10023211_03100</name>
</gene>
<dbReference type="SUPFAM" id="SSF47781">
    <property type="entry name" value="RuvA domain 2-like"/>
    <property type="match status" value="1"/>
</dbReference>
<sequence>MVQKIKAIKCPHCGSVHKSQITNMSYQCEQCMTEYFLDNDDINIHVKHTHITTPTKSTPYKYRCFILLVGIIFITLIVYLISNKSKKTLITSVQIETKTTITVPEVVTQVKNGIQVLSDMKQAVDHRALNASMINMGCYDNAVTGCNELLLDRLLLLTGKTGLKLNSLNKPILQKWISSSQSISLTSWLGLSKEDVLSIGNVADKKAQQIANQIQLAKQKMFHEWLRGLEFVDIPEYVNQYTWQQLLTWDQLQWQQKLGVSRSKAILYHELTQSQALQNVAKDLKHYHIQGF</sequence>
<reference evidence="3" key="1">
    <citation type="journal article" date="2019" name="Int. J. Syst. Evol. Microbiol.">
        <title>The Global Catalogue of Microorganisms (GCM) 10K type strain sequencing project: providing services to taxonomists for standard genome sequencing and annotation.</title>
        <authorList>
            <consortium name="The Broad Institute Genomics Platform"/>
            <consortium name="The Broad Institute Genome Sequencing Center for Infectious Disease"/>
            <person name="Wu L."/>
            <person name="Ma J."/>
        </authorList>
    </citation>
    <scope>NUCLEOTIDE SEQUENCE [LARGE SCALE GENOMIC DNA]</scope>
    <source>
        <strain evidence="3">JCM 18050</strain>
    </source>
</reference>
<dbReference type="Proteomes" id="UP001500171">
    <property type="component" value="Unassembled WGS sequence"/>
</dbReference>
<evidence type="ECO:0000313" key="3">
    <source>
        <dbReference type="Proteomes" id="UP001500171"/>
    </source>
</evidence>